<gene>
    <name evidence="2" type="ORF">DY000_02002634</name>
</gene>
<organism evidence="2 3">
    <name type="scientific">Brassica cretica</name>
    <name type="common">Mustard</name>
    <dbReference type="NCBI Taxonomy" id="69181"/>
    <lineage>
        <taxon>Eukaryota</taxon>
        <taxon>Viridiplantae</taxon>
        <taxon>Streptophyta</taxon>
        <taxon>Embryophyta</taxon>
        <taxon>Tracheophyta</taxon>
        <taxon>Spermatophyta</taxon>
        <taxon>Magnoliopsida</taxon>
        <taxon>eudicotyledons</taxon>
        <taxon>Gunneridae</taxon>
        <taxon>Pentapetalae</taxon>
        <taxon>rosids</taxon>
        <taxon>malvids</taxon>
        <taxon>Brassicales</taxon>
        <taxon>Brassicaceae</taxon>
        <taxon>Brassiceae</taxon>
        <taxon>Brassica</taxon>
    </lineage>
</organism>
<sequence length="368" mass="41413">MLNRSMISIHGLHYPTQAHLHQSGLMNHPPLQYYLMSSKPGDCPQDNGDTSQRDVQFDQSPHGTAFLRREKRDYEFRIVPKTRTFLTGIVSQKQMSKFSESKVLAEQMADSNRKGFPERLAYVQGAADGSKPFLKRINFLSAEKNISCSAPRSIKLESSSSRSKILDRRSTETLPKQSVQRPVKAVSERARSISPFRRLSFSIGKSNKNSSAEDAQTPPHLSTTLVPLRAGLDNRSRSYFSESSSLDNTSTTATRGRSSPLRRLLEPLIRPKSSHVCRSPEPSLKGAHQKHIFSLMVNHLLQPFYQEMDNNKQQPFLSFTSYREDNKAYIEVSSMVQNERLKSFSGLIEAVATAKCLSQPPLSPVGRI</sequence>
<keyword evidence="3" id="KW-1185">Reference proteome</keyword>
<accession>A0ABQ7BT56</accession>
<feature type="region of interest" description="Disordered" evidence="1">
    <location>
        <begin position="37"/>
        <end position="57"/>
    </location>
</feature>
<evidence type="ECO:0000256" key="1">
    <source>
        <dbReference type="SAM" id="MobiDB-lite"/>
    </source>
</evidence>
<proteinExistence type="predicted"/>
<name>A0ABQ7BT56_BRACR</name>
<dbReference type="EMBL" id="QGKV02000832">
    <property type="protein sequence ID" value="KAF3542482.1"/>
    <property type="molecule type" value="Genomic_DNA"/>
</dbReference>
<evidence type="ECO:0000313" key="2">
    <source>
        <dbReference type="EMBL" id="KAF3542482.1"/>
    </source>
</evidence>
<feature type="compositionally biased region" description="Polar residues" evidence="1">
    <location>
        <begin position="204"/>
        <end position="225"/>
    </location>
</feature>
<reference evidence="2 3" key="1">
    <citation type="journal article" date="2020" name="BMC Genomics">
        <title>Intraspecific diversification of the crop wild relative Brassica cretica Lam. using demographic model selection.</title>
        <authorList>
            <person name="Kioukis A."/>
            <person name="Michalopoulou V.A."/>
            <person name="Briers L."/>
            <person name="Pirintsos S."/>
            <person name="Studholme D.J."/>
            <person name="Pavlidis P."/>
            <person name="Sarris P.F."/>
        </authorList>
    </citation>
    <scope>NUCLEOTIDE SEQUENCE [LARGE SCALE GENOMIC DNA]</scope>
    <source>
        <strain evidence="3">cv. PFS-1207/04</strain>
    </source>
</reference>
<feature type="compositionally biased region" description="Polar residues" evidence="1">
    <location>
        <begin position="246"/>
        <end position="256"/>
    </location>
</feature>
<dbReference type="Proteomes" id="UP000266723">
    <property type="component" value="Unassembled WGS sequence"/>
</dbReference>
<feature type="region of interest" description="Disordered" evidence="1">
    <location>
        <begin position="159"/>
        <end position="187"/>
    </location>
</feature>
<evidence type="ECO:0008006" key="4">
    <source>
        <dbReference type="Google" id="ProtNLM"/>
    </source>
</evidence>
<evidence type="ECO:0000313" key="3">
    <source>
        <dbReference type="Proteomes" id="UP000266723"/>
    </source>
</evidence>
<feature type="region of interest" description="Disordered" evidence="1">
    <location>
        <begin position="204"/>
        <end position="259"/>
    </location>
</feature>
<protein>
    <recommendedName>
        <fullName evidence="4">DUF3741 domain-containing protein</fullName>
    </recommendedName>
</protein>
<comment type="caution">
    <text evidence="2">The sequence shown here is derived from an EMBL/GenBank/DDBJ whole genome shotgun (WGS) entry which is preliminary data.</text>
</comment>